<dbReference type="InterPro" id="IPR050245">
    <property type="entry name" value="PrsA_foldase"/>
</dbReference>
<reference evidence="9" key="1">
    <citation type="submission" date="2016-05" db="EMBL/GenBank/DDBJ databases">
        <title>Paenibacillus oryzae. sp. nov., isolated from the rice root.</title>
        <authorList>
            <person name="Zhang J."/>
            <person name="Zhang X."/>
        </authorList>
    </citation>
    <scope>NUCLEOTIDE SEQUENCE [LARGE SCALE GENOMIC DNA]</scope>
    <source>
        <strain evidence="9">KCTC13222</strain>
    </source>
</reference>
<dbReference type="EMBL" id="LYPC01000028">
    <property type="protein sequence ID" value="OCT11482.1"/>
    <property type="molecule type" value="Genomic_DNA"/>
</dbReference>
<dbReference type="PROSITE" id="PS50198">
    <property type="entry name" value="PPIC_PPIASE_2"/>
    <property type="match status" value="1"/>
</dbReference>
<gene>
    <name evidence="8" type="ORF">A8709_07380</name>
</gene>
<dbReference type="SUPFAM" id="SSF54534">
    <property type="entry name" value="FKBP-like"/>
    <property type="match status" value="1"/>
</dbReference>
<name>A0A1C0ZTV5_9BACL</name>
<dbReference type="SUPFAM" id="SSF109998">
    <property type="entry name" value="Triger factor/SurA peptide-binding domain-like"/>
    <property type="match status" value="1"/>
</dbReference>
<evidence type="ECO:0000256" key="5">
    <source>
        <dbReference type="ARBA" id="ARBA00023235"/>
    </source>
</evidence>
<evidence type="ECO:0000256" key="1">
    <source>
        <dbReference type="ARBA" id="ARBA00000971"/>
    </source>
</evidence>
<evidence type="ECO:0000256" key="4">
    <source>
        <dbReference type="ARBA" id="ARBA00023110"/>
    </source>
</evidence>
<keyword evidence="5 6" id="KW-0413">Isomerase</keyword>
<dbReference type="Gene3D" id="3.10.50.40">
    <property type="match status" value="1"/>
</dbReference>
<dbReference type="InterPro" id="IPR046357">
    <property type="entry name" value="PPIase_dom_sf"/>
</dbReference>
<dbReference type="PANTHER" id="PTHR47245">
    <property type="entry name" value="PEPTIDYLPROLYL ISOMERASE"/>
    <property type="match status" value="1"/>
</dbReference>
<dbReference type="Pfam" id="PF13145">
    <property type="entry name" value="Rotamase_2"/>
    <property type="match status" value="1"/>
</dbReference>
<dbReference type="GO" id="GO:0003755">
    <property type="term" value="F:peptidyl-prolyl cis-trans isomerase activity"/>
    <property type="evidence" value="ECO:0007669"/>
    <property type="project" value="UniProtKB-KW"/>
</dbReference>
<dbReference type="EC" id="5.2.1.8" evidence="2"/>
<evidence type="ECO:0000256" key="3">
    <source>
        <dbReference type="ARBA" id="ARBA00022729"/>
    </source>
</evidence>
<keyword evidence="3" id="KW-0732">Signal</keyword>
<comment type="caution">
    <text evidence="8">The sequence shown here is derived from an EMBL/GenBank/DDBJ whole genome shotgun (WGS) entry which is preliminary data.</text>
</comment>
<evidence type="ECO:0000313" key="9">
    <source>
        <dbReference type="Proteomes" id="UP000093309"/>
    </source>
</evidence>
<keyword evidence="4 6" id="KW-0697">Rotamase</keyword>
<keyword evidence="9" id="KW-1185">Reference proteome</keyword>
<evidence type="ECO:0000256" key="2">
    <source>
        <dbReference type="ARBA" id="ARBA00013194"/>
    </source>
</evidence>
<sequence>MTAAIILIIVLGVLGGWVFVRQDNLNSNSTIALVNGEPISYQELLQVMNHMRSLTQADQLANKALQTLVSNKIEQMWAKQKGLVDRIDYAHFHQQWKEENLRRKEAVAKKQPIYGPTQYSEGDYYRYVQSNVVIQLKDALGKNEFAQTTNQLKAQYESIKEQKFKKPASIRIQKLVLSSKDSLAQSKMEQARAALLTGEAFEEVAKRYTSQSGIEQFFDANRRKQDSELYATLIEVSENLAIGQISQVFQDADKWIIVKCVERTKDEYEELDNVKSNVQAIYTDEQYSLQLAVKMKSANVEINREAFDQIAKD</sequence>
<evidence type="ECO:0000259" key="7">
    <source>
        <dbReference type="PROSITE" id="PS50198"/>
    </source>
</evidence>
<comment type="catalytic activity">
    <reaction evidence="1">
        <text>[protein]-peptidylproline (omega=180) = [protein]-peptidylproline (omega=0)</text>
        <dbReference type="Rhea" id="RHEA:16237"/>
        <dbReference type="Rhea" id="RHEA-COMP:10747"/>
        <dbReference type="Rhea" id="RHEA-COMP:10748"/>
        <dbReference type="ChEBI" id="CHEBI:83833"/>
        <dbReference type="ChEBI" id="CHEBI:83834"/>
        <dbReference type="EC" id="5.2.1.8"/>
    </reaction>
</comment>
<dbReference type="AlphaFoldDB" id="A0A1C0ZTV5"/>
<proteinExistence type="predicted"/>
<evidence type="ECO:0000313" key="8">
    <source>
        <dbReference type="EMBL" id="OCT11482.1"/>
    </source>
</evidence>
<dbReference type="PANTHER" id="PTHR47245:SF1">
    <property type="entry name" value="FOLDASE PROTEIN PRSA"/>
    <property type="match status" value="1"/>
</dbReference>
<dbReference type="Proteomes" id="UP000093309">
    <property type="component" value="Unassembled WGS sequence"/>
</dbReference>
<dbReference type="STRING" id="512399.A8709_07380"/>
<protein>
    <recommendedName>
        <fullName evidence="2">peptidylprolyl isomerase</fullName>
        <ecNumber evidence="2">5.2.1.8</ecNumber>
    </recommendedName>
</protein>
<feature type="domain" description="PpiC" evidence="7">
    <location>
        <begin position="167"/>
        <end position="262"/>
    </location>
</feature>
<dbReference type="InterPro" id="IPR027304">
    <property type="entry name" value="Trigger_fact/SurA_dom_sf"/>
</dbReference>
<organism evidence="8 9">
    <name type="scientific">Paenibacillus pectinilyticus</name>
    <dbReference type="NCBI Taxonomy" id="512399"/>
    <lineage>
        <taxon>Bacteria</taxon>
        <taxon>Bacillati</taxon>
        <taxon>Bacillota</taxon>
        <taxon>Bacilli</taxon>
        <taxon>Bacillales</taxon>
        <taxon>Paenibacillaceae</taxon>
        <taxon>Paenibacillus</taxon>
    </lineage>
</organism>
<accession>A0A1C0ZTV5</accession>
<dbReference type="InterPro" id="IPR000297">
    <property type="entry name" value="PPIase_PpiC"/>
</dbReference>
<evidence type="ECO:0000256" key="6">
    <source>
        <dbReference type="PROSITE-ProRule" id="PRU00278"/>
    </source>
</evidence>